<sequence>MSSKLQQINHVVVLMLENRSFDNMLGWLYDPDNPEPFRHPPREQNFAGVSGLSLSNPLPDAFARSGAKVVPYSKTTRMSSPNPDPGEEYYHVNTQLYGQCIPTANRRFPFNRPPYNLPEPLPAEAPMSGFLLDYIYQLQSHPDMANRSLFHPLIKRAMARCRVPAIGGRRPDASLYEQIMTGFAPESVPVLATLAREFAVCDHWFSSVPSQTFGNRSFAHCGTSRGFVNNSPVHKWLLHSAPSIFNRMHEHGRSFGIFYDPEDVVSFTELLQPSIWSLNRHVHDMNTFFDLAYTGQLPDYSFIEPRLMIDNNDQHPPAGIPPYLDPVDVSSVLAGEQLIANVYHALRHCPEWERTLLIITYDEHGGNFDHLPPPSAMAPEKSAPAGEQGFCFDRLGVRVPAVIVSPWIRAGTICQTVFDHTSIIRTLCQRWDLPALTERDKHANSLDELLTLHTPRRDYVQVQPRPYHRQATSKDQPLNPFQRVLLMLSVSMVSYSRFKRGHNRFAKIKSICAWLHNEWTLMKIKTQGQAVDYLNTQYPYIRQTQNELEPDEQATTKRGN</sequence>
<dbReference type="EC" id="3.1.4.3" evidence="2"/>
<dbReference type="PANTHER" id="PTHR31956:SF1">
    <property type="entry name" value="NON-SPECIFIC PHOSPHOLIPASE C1"/>
    <property type="match status" value="1"/>
</dbReference>
<dbReference type="RefSeq" id="WP_052830486.1">
    <property type="nucleotide sequence ID" value="NZ_CP007142.1"/>
</dbReference>
<dbReference type="OrthoDB" id="9770871at2"/>
<dbReference type="AlphaFoldDB" id="A0A0C5VRZ4"/>
<dbReference type="InterPro" id="IPR007312">
    <property type="entry name" value="Phosphoesterase"/>
</dbReference>
<dbReference type="KEGG" id="gsn:YC6258_04969"/>
<reference evidence="2 3" key="1">
    <citation type="submission" date="2014-01" db="EMBL/GenBank/DDBJ databases">
        <title>Full genme sequencing of cellulolytic bacterium Gynuella sunshinyii YC6258T gen. nov., sp. nov.</title>
        <authorList>
            <person name="Khan H."/>
            <person name="Chung E.J."/>
            <person name="Chung Y.R."/>
        </authorList>
    </citation>
    <scope>NUCLEOTIDE SEQUENCE [LARGE SCALE GENOMIC DNA]</scope>
    <source>
        <strain evidence="2 3">YC6258</strain>
    </source>
</reference>
<dbReference type="GO" id="GO:0009395">
    <property type="term" value="P:phospholipid catabolic process"/>
    <property type="evidence" value="ECO:0007669"/>
    <property type="project" value="TreeGrafter"/>
</dbReference>
<dbReference type="GO" id="GO:0034480">
    <property type="term" value="F:phosphatidylcholine phospholipase C activity"/>
    <property type="evidence" value="ECO:0007669"/>
    <property type="project" value="UniProtKB-EC"/>
</dbReference>
<organism evidence="2 3">
    <name type="scientific">Gynuella sunshinyii YC6258</name>
    <dbReference type="NCBI Taxonomy" id="1445510"/>
    <lineage>
        <taxon>Bacteria</taxon>
        <taxon>Pseudomonadati</taxon>
        <taxon>Pseudomonadota</taxon>
        <taxon>Gammaproteobacteria</taxon>
        <taxon>Oceanospirillales</taxon>
        <taxon>Saccharospirillaceae</taxon>
        <taxon>Gynuella</taxon>
    </lineage>
</organism>
<dbReference type="STRING" id="1445510.YC6258_04969"/>
<keyword evidence="3" id="KW-1185">Reference proteome</keyword>
<dbReference type="HOGENOM" id="CLU_029943_2_0_6"/>
<dbReference type="SUPFAM" id="SSF53649">
    <property type="entry name" value="Alkaline phosphatase-like"/>
    <property type="match status" value="1"/>
</dbReference>
<dbReference type="EMBL" id="CP007142">
    <property type="protein sequence ID" value="AJQ97001.1"/>
    <property type="molecule type" value="Genomic_DNA"/>
</dbReference>
<dbReference type="InterPro" id="IPR017850">
    <property type="entry name" value="Alkaline_phosphatase_core_sf"/>
</dbReference>
<name>A0A0C5VRZ4_9GAMM</name>
<dbReference type="Pfam" id="PF04185">
    <property type="entry name" value="Phosphoesterase"/>
    <property type="match status" value="1"/>
</dbReference>
<dbReference type="PATRIC" id="fig|1445510.3.peg.4930"/>
<evidence type="ECO:0000313" key="2">
    <source>
        <dbReference type="EMBL" id="AJQ97001.1"/>
    </source>
</evidence>
<protein>
    <submittedName>
        <fullName evidence="2">Phospholipase C</fullName>
        <ecNumber evidence="2">3.1.4.3</ecNumber>
    </submittedName>
</protein>
<gene>
    <name evidence="2" type="ORF">YC6258_04969</name>
</gene>
<evidence type="ECO:0000313" key="3">
    <source>
        <dbReference type="Proteomes" id="UP000032266"/>
    </source>
</evidence>
<accession>A0A0C5VRZ4</accession>
<keyword evidence="1 2" id="KW-0378">Hydrolase</keyword>
<evidence type="ECO:0000256" key="1">
    <source>
        <dbReference type="ARBA" id="ARBA00022801"/>
    </source>
</evidence>
<dbReference type="PANTHER" id="PTHR31956">
    <property type="entry name" value="NON-SPECIFIC PHOSPHOLIPASE C4-RELATED"/>
    <property type="match status" value="1"/>
</dbReference>
<proteinExistence type="predicted"/>
<dbReference type="Proteomes" id="UP000032266">
    <property type="component" value="Chromosome"/>
</dbReference>
<dbReference type="Gene3D" id="3.40.720.10">
    <property type="entry name" value="Alkaline Phosphatase, subunit A"/>
    <property type="match status" value="1"/>
</dbReference>